<dbReference type="InterPro" id="IPR029069">
    <property type="entry name" value="HotDog_dom_sf"/>
</dbReference>
<evidence type="ECO:0000313" key="5">
    <source>
        <dbReference type="EMBL" id="KTT24798.1"/>
    </source>
</evidence>
<dbReference type="OrthoDB" id="9781019at2"/>
<comment type="similarity">
    <text evidence="1">Belongs to the C/M/P thioester hydrolase family.</text>
</comment>
<dbReference type="CDD" id="cd03445">
    <property type="entry name" value="Thioesterase_II_repeat2"/>
    <property type="match status" value="1"/>
</dbReference>
<dbReference type="InterPro" id="IPR049449">
    <property type="entry name" value="TesB_ACOT8-like_N"/>
</dbReference>
<organism evidence="5 6">
    <name type="scientific">Pseudacidovorax intermedius</name>
    <dbReference type="NCBI Taxonomy" id="433924"/>
    <lineage>
        <taxon>Bacteria</taxon>
        <taxon>Pseudomonadati</taxon>
        <taxon>Pseudomonadota</taxon>
        <taxon>Betaproteobacteria</taxon>
        <taxon>Burkholderiales</taxon>
        <taxon>Comamonadaceae</taxon>
        <taxon>Pseudacidovorax</taxon>
    </lineage>
</organism>
<dbReference type="Proteomes" id="UP000072741">
    <property type="component" value="Unassembled WGS sequence"/>
</dbReference>
<dbReference type="PANTHER" id="PTHR11066">
    <property type="entry name" value="ACYL-COA THIOESTERASE"/>
    <property type="match status" value="1"/>
</dbReference>
<dbReference type="GO" id="GO:0006637">
    <property type="term" value="P:acyl-CoA metabolic process"/>
    <property type="evidence" value="ECO:0007669"/>
    <property type="project" value="InterPro"/>
</dbReference>
<dbReference type="GO" id="GO:0047617">
    <property type="term" value="F:fatty acyl-CoA hydrolase activity"/>
    <property type="evidence" value="ECO:0007669"/>
    <property type="project" value="InterPro"/>
</dbReference>
<dbReference type="SUPFAM" id="SSF54637">
    <property type="entry name" value="Thioesterase/thiol ester dehydrase-isomerase"/>
    <property type="match status" value="2"/>
</dbReference>
<evidence type="ECO:0000256" key="2">
    <source>
        <dbReference type="ARBA" id="ARBA00022801"/>
    </source>
</evidence>
<evidence type="ECO:0000313" key="6">
    <source>
        <dbReference type="Proteomes" id="UP000072741"/>
    </source>
</evidence>
<dbReference type="InterPro" id="IPR042171">
    <property type="entry name" value="Acyl-CoA_hotdog"/>
</dbReference>
<dbReference type="InterPro" id="IPR003703">
    <property type="entry name" value="Acyl_CoA_thio"/>
</dbReference>
<gene>
    <name evidence="5" type="ORF">NS331_05715</name>
</gene>
<evidence type="ECO:0000259" key="4">
    <source>
        <dbReference type="Pfam" id="PF20789"/>
    </source>
</evidence>
<accession>A0A147H4N2</accession>
<keyword evidence="6" id="KW-1185">Reference proteome</keyword>
<feature type="domain" description="Acyl-CoA thioesterase-like C-terminal" evidence="4">
    <location>
        <begin position="153"/>
        <end position="287"/>
    </location>
</feature>
<dbReference type="InterPro" id="IPR049450">
    <property type="entry name" value="ACOT8-like_C"/>
</dbReference>
<dbReference type="EMBL" id="LDSL01000038">
    <property type="protein sequence ID" value="KTT24798.1"/>
    <property type="molecule type" value="Genomic_DNA"/>
</dbReference>
<sequence>MSATVLVPDLADRLQLRAAGPGRWRNLHGDANQNGRAYGGQLLGQAMRALLLDMPAGRAPTMMQFLFLQGAMPEQPIVFEVTRLQEGKRFSARHVRGTQGERTVLDAHATCAAAMEGPSHRLGSAAPPGEQPAILPTLDDIPAATREALARMGGYGRGCDAAIDFRIPEMERQLDPRRAGPQLRYWLKAPQPLGDDPAVQIAAFAYLSDWWLNACMLLPHLGEAGERAMYISSLNHALWLHAPLRADDWLHVQTACVHSAGGRGLAVAQYHDADGRHVASATQDCLMAFAGR</sequence>
<reference evidence="5 6" key="1">
    <citation type="journal article" date="2016" name="Front. Microbiol.">
        <title>Genomic Resource of Rice Seed Associated Bacteria.</title>
        <authorList>
            <person name="Midha S."/>
            <person name="Bansal K."/>
            <person name="Sharma S."/>
            <person name="Kumar N."/>
            <person name="Patil P.P."/>
            <person name="Chaudhry V."/>
            <person name="Patil P.B."/>
        </authorList>
    </citation>
    <scope>NUCLEOTIDE SEQUENCE [LARGE SCALE GENOMIC DNA]</scope>
    <source>
        <strain evidence="5 6">NS331</strain>
    </source>
</reference>
<dbReference type="AlphaFoldDB" id="A0A147H4N2"/>
<dbReference type="Pfam" id="PF20789">
    <property type="entry name" value="4HBT_3C"/>
    <property type="match status" value="1"/>
</dbReference>
<dbReference type="Gene3D" id="2.40.160.210">
    <property type="entry name" value="Acyl-CoA thioesterase, double hotdog domain"/>
    <property type="match status" value="1"/>
</dbReference>
<name>A0A147H4N2_9BURK</name>
<dbReference type="CDD" id="cd03444">
    <property type="entry name" value="Thioesterase_II_repeat1"/>
    <property type="match status" value="1"/>
</dbReference>
<dbReference type="RefSeq" id="WP_058641035.1">
    <property type="nucleotide sequence ID" value="NZ_LDSL01000038.1"/>
</dbReference>
<evidence type="ECO:0000259" key="3">
    <source>
        <dbReference type="Pfam" id="PF13622"/>
    </source>
</evidence>
<feature type="domain" description="Acyl-CoA thioesterase-like N-terminal HotDog" evidence="3">
    <location>
        <begin position="29"/>
        <end position="111"/>
    </location>
</feature>
<dbReference type="Pfam" id="PF13622">
    <property type="entry name" value="4HBT_3"/>
    <property type="match status" value="1"/>
</dbReference>
<proteinExistence type="inferred from homology"/>
<keyword evidence="2" id="KW-0378">Hydrolase</keyword>
<evidence type="ECO:0000256" key="1">
    <source>
        <dbReference type="ARBA" id="ARBA00006538"/>
    </source>
</evidence>
<comment type="caution">
    <text evidence="5">The sequence shown here is derived from an EMBL/GenBank/DDBJ whole genome shotgun (WGS) entry which is preliminary data.</text>
</comment>
<dbReference type="GO" id="GO:0009062">
    <property type="term" value="P:fatty acid catabolic process"/>
    <property type="evidence" value="ECO:0007669"/>
    <property type="project" value="TreeGrafter"/>
</dbReference>
<dbReference type="PANTHER" id="PTHR11066:SF34">
    <property type="entry name" value="ACYL-COENZYME A THIOESTERASE 8"/>
    <property type="match status" value="1"/>
</dbReference>
<dbReference type="PATRIC" id="fig|433924.3.peg.3011"/>
<protein>
    <submittedName>
        <fullName evidence="5">Acyl-CoA thioesterase</fullName>
    </submittedName>
</protein>